<evidence type="ECO:0000256" key="1">
    <source>
        <dbReference type="SAM" id="Coils"/>
    </source>
</evidence>
<proteinExistence type="predicted"/>
<comment type="caution">
    <text evidence="2">The sequence shown here is derived from an EMBL/GenBank/DDBJ whole genome shotgun (WGS) entry which is preliminary data.</text>
</comment>
<gene>
    <name evidence="2" type="ORF">Hypma_009523</name>
</gene>
<dbReference type="InParanoid" id="A0A369JYH4"/>
<organism evidence="2 3">
    <name type="scientific">Hypsizygus marmoreus</name>
    <name type="common">White beech mushroom</name>
    <name type="synonym">Agaricus marmoreus</name>
    <dbReference type="NCBI Taxonomy" id="39966"/>
    <lineage>
        <taxon>Eukaryota</taxon>
        <taxon>Fungi</taxon>
        <taxon>Dikarya</taxon>
        <taxon>Basidiomycota</taxon>
        <taxon>Agaricomycotina</taxon>
        <taxon>Agaricomycetes</taxon>
        <taxon>Agaricomycetidae</taxon>
        <taxon>Agaricales</taxon>
        <taxon>Tricholomatineae</taxon>
        <taxon>Lyophyllaceae</taxon>
        <taxon>Hypsizygus</taxon>
    </lineage>
</organism>
<dbReference type="EMBL" id="LUEZ02000046">
    <property type="protein sequence ID" value="RDB23776.1"/>
    <property type="molecule type" value="Genomic_DNA"/>
</dbReference>
<evidence type="ECO:0000313" key="3">
    <source>
        <dbReference type="Proteomes" id="UP000076154"/>
    </source>
</evidence>
<accession>A0A369JYH4</accession>
<dbReference type="Proteomes" id="UP000076154">
    <property type="component" value="Unassembled WGS sequence"/>
</dbReference>
<reference evidence="2" key="1">
    <citation type="submission" date="2018-04" db="EMBL/GenBank/DDBJ databases">
        <title>Whole genome sequencing of Hypsizygus marmoreus.</title>
        <authorList>
            <person name="Choi I.-G."/>
            <person name="Min B."/>
            <person name="Kim J.-G."/>
            <person name="Kim S."/>
            <person name="Oh Y.-L."/>
            <person name="Kong W.-S."/>
            <person name="Park H."/>
            <person name="Jeong J."/>
            <person name="Song E.-S."/>
        </authorList>
    </citation>
    <scope>NUCLEOTIDE SEQUENCE [LARGE SCALE GENOMIC DNA]</scope>
    <source>
        <strain evidence="2">51987-8</strain>
    </source>
</reference>
<protein>
    <submittedName>
        <fullName evidence="2">Uncharacterized protein</fullName>
    </submittedName>
</protein>
<sequence>MLDHSLTVISTVQSIGIEPTTGQGREEPLQPRLAVIPEVFDEGRVEELEKNRMKALANEEEKEPIITHINREENKAFAGKDAPVEGKVAKGGEVGEVGDWSQEYHHREAQEEDETAIWRKYNSLGAEWAIRDAHLRRLQFKVQQMKEERERLKRQLELMKSEEEEA</sequence>
<name>A0A369JYH4_HYPMA</name>
<evidence type="ECO:0000313" key="2">
    <source>
        <dbReference type="EMBL" id="RDB23776.1"/>
    </source>
</evidence>
<keyword evidence="1" id="KW-0175">Coiled coil</keyword>
<keyword evidence="3" id="KW-1185">Reference proteome</keyword>
<dbReference type="AlphaFoldDB" id="A0A369JYH4"/>
<feature type="coiled-coil region" evidence="1">
    <location>
        <begin position="135"/>
        <end position="166"/>
    </location>
</feature>